<evidence type="ECO:0000313" key="1">
    <source>
        <dbReference type="EMBL" id="EHY87483.1"/>
    </source>
</evidence>
<organism evidence="1 2">
    <name type="scientific">Saccharomonospora azurea NA-128</name>
    <dbReference type="NCBI Taxonomy" id="882081"/>
    <lineage>
        <taxon>Bacteria</taxon>
        <taxon>Bacillati</taxon>
        <taxon>Actinomycetota</taxon>
        <taxon>Actinomycetes</taxon>
        <taxon>Pseudonocardiales</taxon>
        <taxon>Pseudonocardiaceae</taxon>
        <taxon>Saccharomonospora</taxon>
    </lineage>
</organism>
<name>H8G998_9PSEU</name>
<sequence length="56" mass="6650">MSTNFIRHHLTLLPRADRCTDVAFHEKLRALCDTMYQGQLREIETLTEIIEDHIPR</sequence>
<accession>H8G998</accession>
<dbReference type="HOGENOM" id="CLU_3011620_0_0_11"/>
<dbReference type="Proteomes" id="UP000004705">
    <property type="component" value="Chromosome"/>
</dbReference>
<gene>
    <name evidence="1" type="ORF">SacazDRAFT_00525</name>
</gene>
<proteinExistence type="predicted"/>
<reference evidence="1 2" key="1">
    <citation type="journal article" date="2012" name="Stand. Genomic Sci.">
        <title>Genome sequence of the soil bacterium Saccharomonospora azurea type strain (NA-128(T)).</title>
        <authorList>
            <person name="Klenk H.P."/>
            <person name="Held B."/>
            <person name="Lucas S."/>
            <person name="Lapidus A."/>
            <person name="Copeland A."/>
            <person name="Hammon N."/>
            <person name="Pitluck S."/>
            <person name="Goodwin L.A."/>
            <person name="Han C."/>
            <person name="Tapia R."/>
            <person name="Brambilla E.M."/>
            <person name="Potter G."/>
            <person name="Land M."/>
            <person name="Ivanova N."/>
            <person name="Rohde M."/>
            <person name="Goker M."/>
            <person name="Detter J.C."/>
            <person name="Kyrpides N.C."/>
            <person name="Woyke T."/>
        </authorList>
    </citation>
    <scope>NUCLEOTIDE SEQUENCE [LARGE SCALE GENOMIC DNA]</scope>
    <source>
        <strain evidence="1 2">NA-128</strain>
    </source>
</reference>
<protein>
    <submittedName>
        <fullName evidence="1">Uncharacterized protein</fullName>
    </submittedName>
</protein>
<dbReference type="AlphaFoldDB" id="H8G998"/>
<dbReference type="EMBL" id="CM001466">
    <property type="protein sequence ID" value="EHY87483.1"/>
    <property type="molecule type" value="Genomic_DNA"/>
</dbReference>
<evidence type="ECO:0000313" key="2">
    <source>
        <dbReference type="Proteomes" id="UP000004705"/>
    </source>
</evidence>
<keyword evidence="2" id="KW-1185">Reference proteome</keyword>